<feature type="transmembrane region" description="Helical" evidence="6">
    <location>
        <begin position="6"/>
        <end position="30"/>
    </location>
</feature>
<feature type="transmembrane region" description="Helical" evidence="6">
    <location>
        <begin position="189"/>
        <end position="211"/>
    </location>
</feature>
<protein>
    <submittedName>
        <fullName evidence="7">Lysine transporter LysE</fullName>
    </submittedName>
</protein>
<dbReference type="PANTHER" id="PTHR38825">
    <property type="entry name" value="LYSINE EXPORTER PROTEIN (LYSE/YGGA)"/>
    <property type="match status" value="1"/>
</dbReference>
<comment type="caution">
    <text evidence="7">The sequence shown here is derived from an EMBL/GenBank/DDBJ whole genome shotgun (WGS) entry which is preliminary data.</text>
</comment>
<evidence type="ECO:0000256" key="6">
    <source>
        <dbReference type="SAM" id="Phobius"/>
    </source>
</evidence>
<keyword evidence="3 6" id="KW-0812">Transmembrane</keyword>
<evidence type="ECO:0000256" key="1">
    <source>
        <dbReference type="ARBA" id="ARBA00004651"/>
    </source>
</evidence>
<dbReference type="AlphaFoldDB" id="A0A7C2IVS7"/>
<sequence length="220" mass="22438">MEGAGLFLTAFVVALTGAMMPGPLLTVTVAESVRDGPRAGPLLVAGHGVLEAVLVVALALGLGPFISRQGVVAGIALLGGGFLLWMGVTIVGNALAGRITLDIKAEKKAPPRPAAGAGRLVGLGAAVSISNPYWSLWWATIGLSYVNVALNRGWEGVTVFYAGHILADLAWYAAVAVAVAGGRRFLTPALYRGILAVAGLFLIGLAGYFILRGVAVIGLP</sequence>
<comment type="subcellular location">
    <subcellularLocation>
        <location evidence="1">Cell membrane</location>
        <topology evidence="1">Multi-pass membrane protein</topology>
    </subcellularLocation>
</comment>
<feature type="transmembrane region" description="Helical" evidence="6">
    <location>
        <begin position="42"/>
        <end position="66"/>
    </location>
</feature>
<dbReference type="GO" id="GO:0006865">
    <property type="term" value="P:amino acid transport"/>
    <property type="evidence" value="ECO:0007669"/>
    <property type="project" value="InterPro"/>
</dbReference>
<evidence type="ECO:0000256" key="4">
    <source>
        <dbReference type="ARBA" id="ARBA00022989"/>
    </source>
</evidence>
<feature type="transmembrane region" description="Helical" evidence="6">
    <location>
        <begin position="159"/>
        <end position="182"/>
    </location>
</feature>
<accession>A0A7C2IVS7</accession>
<evidence type="ECO:0000256" key="3">
    <source>
        <dbReference type="ARBA" id="ARBA00022692"/>
    </source>
</evidence>
<keyword evidence="2" id="KW-1003">Cell membrane</keyword>
<keyword evidence="5 6" id="KW-0472">Membrane</keyword>
<dbReference type="GO" id="GO:0005886">
    <property type="term" value="C:plasma membrane"/>
    <property type="evidence" value="ECO:0007669"/>
    <property type="project" value="UniProtKB-SubCell"/>
</dbReference>
<dbReference type="Pfam" id="PF01810">
    <property type="entry name" value="LysE"/>
    <property type="match status" value="1"/>
</dbReference>
<evidence type="ECO:0000256" key="2">
    <source>
        <dbReference type="ARBA" id="ARBA00022475"/>
    </source>
</evidence>
<dbReference type="PANTHER" id="PTHR38825:SF1">
    <property type="entry name" value="TRANSPORTER, LYSE FAMILY"/>
    <property type="match status" value="1"/>
</dbReference>
<dbReference type="EMBL" id="DSMU01000170">
    <property type="protein sequence ID" value="HEL65560.1"/>
    <property type="molecule type" value="Genomic_DNA"/>
</dbReference>
<organism evidence="7">
    <name type="scientific">Ammonifex degensii</name>
    <dbReference type="NCBI Taxonomy" id="42838"/>
    <lineage>
        <taxon>Bacteria</taxon>
        <taxon>Bacillati</taxon>
        <taxon>Bacillota</taxon>
        <taxon>Clostridia</taxon>
        <taxon>Thermoanaerobacterales</taxon>
        <taxon>Thermoanaerobacteraceae</taxon>
        <taxon>Ammonifex</taxon>
    </lineage>
</organism>
<name>A0A7C2IVS7_9THEO</name>
<reference evidence="7" key="1">
    <citation type="journal article" date="2020" name="mSystems">
        <title>Genome- and Community-Level Interaction Insights into Carbon Utilization and Element Cycling Functions of Hydrothermarchaeota in Hydrothermal Sediment.</title>
        <authorList>
            <person name="Zhou Z."/>
            <person name="Liu Y."/>
            <person name="Xu W."/>
            <person name="Pan J."/>
            <person name="Luo Z.H."/>
            <person name="Li M."/>
        </authorList>
    </citation>
    <scope>NUCLEOTIDE SEQUENCE [LARGE SCALE GENOMIC DNA]</scope>
    <source>
        <strain evidence="7">SpSt-300</strain>
    </source>
</reference>
<evidence type="ECO:0000256" key="5">
    <source>
        <dbReference type="ARBA" id="ARBA00023136"/>
    </source>
</evidence>
<keyword evidence="4 6" id="KW-1133">Transmembrane helix</keyword>
<evidence type="ECO:0000313" key="7">
    <source>
        <dbReference type="EMBL" id="HEL65560.1"/>
    </source>
</evidence>
<proteinExistence type="predicted"/>
<feature type="transmembrane region" description="Helical" evidence="6">
    <location>
        <begin position="72"/>
        <end position="96"/>
    </location>
</feature>
<gene>
    <name evidence="7" type="ORF">ENQ34_02620</name>
</gene>
<dbReference type="InterPro" id="IPR001123">
    <property type="entry name" value="LeuE-type"/>
</dbReference>